<dbReference type="InterPro" id="IPR003593">
    <property type="entry name" value="AAA+_ATPase"/>
</dbReference>
<dbReference type="GO" id="GO:0004176">
    <property type="term" value="F:ATP-dependent peptidase activity"/>
    <property type="evidence" value="ECO:0007669"/>
    <property type="project" value="TreeGrafter"/>
</dbReference>
<dbReference type="EMBL" id="CP002098">
    <property type="protein sequence ID" value="ADM28001.1"/>
    <property type="molecule type" value="Genomic_DNA"/>
</dbReference>
<dbReference type="AlphaFoldDB" id="E0SP74"/>
<dbReference type="Pfam" id="PF00004">
    <property type="entry name" value="AAA"/>
    <property type="match status" value="1"/>
</dbReference>
<sequence>MCILMSHIVGHAMVYTITPLKAPNYRVILVETKPVVANTSIIPLFNIISKIFRAPLIANVKLKVKGKPIEKIERAKLAYIVSLLSTITIPIYIMEFEQNSQVLISYIEMNNDEPSVISTALVTKKNLKRILDRETHFVIILRGLSKELTSEFINNMYKYSWKLLNSLANLQLDINDKTESPRKRYTVAVLLEGKSEEDSIEINVPEMHDTIKIRVPVREPLWRLEDIPPKLRYDIETIILRPIISKAPYAPKGILIIGPPGVGKSVTAETIAGGLGLKLVEIRPSIYRSMWYGLTEKILEHLLKGLKNRKNIAILMDDVDFLVGRQISIHETHISEITIFLRYLQEPSRPLLIMTTNTPELLDPALMRPGRIDVIVVMGYPDKEFRRYIALKSAERYRIKLDENILNSIERITRWFTNAEIDALIRLAASKGDGIITEDALQWARQRFNINEQMRRNIQDQLRWFAEQIQGITIKYIPNDNEIV</sequence>
<dbReference type="Proteomes" id="UP000001304">
    <property type="component" value="Chromosome"/>
</dbReference>
<dbReference type="PANTHER" id="PTHR23076:SF97">
    <property type="entry name" value="ATP-DEPENDENT ZINC METALLOPROTEASE YME1L1"/>
    <property type="match status" value="1"/>
</dbReference>
<dbReference type="HOGENOM" id="CLU_563392_0_0_2"/>
<evidence type="ECO:0000313" key="3">
    <source>
        <dbReference type="Proteomes" id="UP000001304"/>
    </source>
</evidence>
<dbReference type="Gene3D" id="1.10.8.60">
    <property type="match status" value="1"/>
</dbReference>
<dbReference type="BioCyc" id="IAGG583356:GHAH-1172-MONOMER"/>
<dbReference type="Gene3D" id="3.40.50.300">
    <property type="entry name" value="P-loop containing nucleotide triphosphate hydrolases"/>
    <property type="match status" value="1"/>
</dbReference>
<dbReference type="STRING" id="583356.Igag_1195"/>
<dbReference type="SMART" id="SM00382">
    <property type="entry name" value="AAA"/>
    <property type="match status" value="1"/>
</dbReference>
<dbReference type="GO" id="GO:0006508">
    <property type="term" value="P:proteolysis"/>
    <property type="evidence" value="ECO:0007669"/>
    <property type="project" value="TreeGrafter"/>
</dbReference>
<dbReference type="SUPFAM" id="SSF52540">
    <property type="entry name" value="P-loop containing nucleoside triphosphate hydrolases"/>
    <property type="match status" value="2"/>
</dbReference>
<dbReference type="KEGG" id="iag:Igag_1195"/>
<accession>E0SP74</accession>
<name>E0SP74_IGNAA</name>
<reference evidence="2 3" key="1">
    <citation type="journal article" date="2010" name="Stand. Genomic Sci.">
        <title>Complete genome sequence of Ignisphaera aggregans type strain (AQ1.S1).</title>
        <authorList>
            <person name="Goker M."/>
            <person name="Held B."/>
            <person name="Lapidus A."/>
            <person name="Nolan M."/>
            <person name="Spring S."/>
            <person name="Yasawong M."/>
            <person name="Lucas S."/>
            <person name="Glavina Del Rio T."/>
            <person name="Tice H."/>
            <person name="Cheng J.F."/>
            <person name="Goodwin L."/>
            <person name="Tapia R."/>
            <person name="Pitluck S."/>
            <person name="Liolios K."/>
            <person name="Ivanova N."/>
            <person name="Mavromatis K."/>
            <person name="Mikhailova N."/>
            <person name="Pati A."/>
            <person name="Chen A."/>
            <person name="Palaniappan K."/>
            <person name="Brambilla E."/>
            <person name="Land M."/>
            <person name="Hauser L."/>
            <person name="Chang Y.J."/>
            <person name="Jeffries C.D."/>
            <person name="Brettin T."/>
            <person name="Detter J.C."/>
            <person name="Han C."/>
            <person name="Rohde M."/>
            <person name="Sikorski J."/>
            <person name="Woyke T."/>
            <person name="Bristow J."/>
            <person name="Eisen J.A."/>
            <person name="Markowitz V."/>
            <person name="Hugenholtz P."/>
            <person name="Kyrpides N.C."/>
            <person name="Klenk H.P."/>
        </authorList>
    </citation>
    <scope>NUCLEOTIDE SEQUENCE [LARGE SCALE GENOMIC DNA]</scope>
    <source>
        <strain evidence="3">DSM 17230 / JCM 13409 / AQ1.S1</strain>
    </source>
</reference>
<dbReference type="PANTHER" id="PTHR23076">
    <property type="entry name" value="METALLOPROTEASE M41 FTSH"/>
    <property type="match status" value="1"/>
</dbReference>
<protein>
    <submittedName>
        <fullName evidence="2">AAA ATPase central domain protein</fullName>
    </submittedName>
</protein>
<gene>
    <name evidence="2" type="ordered locus">Igag_1195</name>
</gene>
<dbReference type="CDD" id="cd19481">
    <property type="entry name" value="RecA-like_protease"/>
    <property type="match status" value="1"/>
</dbReference>
<organism evidence="2 3">
    <name type="scientific">Ignisphaera aggregans (strain DSM 17230 / JCM 13409 / AQ1.S1)</name>
    <dbReference type="NCBI Taxonomy" id="583356"/>
    <lineage>
        <taxon>Archaea</taxon>
        <taxon>Thermoproteota</taxon>
        <taxon>Thermoprotei</taxon>
        <taxon>Desulfurococcales</taxon>
        <taxon>Desulfurococcaceae</taxon>
        <taxon>Ignisphaera</taxon>
    </lineage>
</organism>
<dbReference type="InterPro" id="IPR027417">
    <property type="entry name" value="P-loop_NTPase"/>
</dbReference>
<dbReference type="GO" id="GO:0005524">
    <property type="term" value="F:ATP binding"/>
    <property type="evidence" value="ECO:0007669"/>
    <property type="project" value="InterPro"/>
</dbReference>
<dbReference type="GO" id="GO:0016887">
    <property type="term" value="F:ATP hydrolysis activity"/>
    <property type="evidence" value="ECO:0007669"/>
    <property type="project" value="InterPro"/>
</dbReference>
<evidence type="ECO:0000259" key="1">
    <source>
        <dbReference type="SMART" id="SM00382"/>
    </source>
</evidence>
<dbReference type="InterPro" id="IPR003959">
    <property type="entry name" value="ATPase_AAA_core"/>
</dbReference>
<keyword evidence="3" id="KW-1185">Reference proteome</keyword>
<proteinExistence type="predicted"/>
<feature type="domain" description="AAA+ ATPase" evidence="1">
    <location>
        <begin position="250"/>
        <end position="382"/>
    </location>
</feature>
<evidence type="ECO:0000313" key="2">
    <source>
        <dbReference type="EMBL" id="ADM28001.1"/>
    </source>
</evidence>